<accession>A0ABQ7N4Q2</accession>
<evidence type="ECO:0000259" key="1">
    <source>
        <dbReference type="PROSITE" id="PS50181"/>
    </source>
</evidence>
<dbReference type="SUPFAM" id="SSF81383">
    <property type="entry name" value="F-box domain"/>
    <property type="match status" value="1"/>
</dbReference>
<organism evidence="2 3">
    <name type="scientific">Brassica rapa subsp. trilocularis</name>
    <dbReference type="NCBI Taxonomy" id="1813537"/>
    <lineage>
        <taxon>Eukaryota</taxon>
        <taxon>Viridiplantae</taxon>
        <taxon>Streptophyta</taxon>
        <taxon>Embryophyta</taxon>
        <taxon>Tracheophyta</taxon>
        <taxon>Spermatophyta</taxon>
        <taxon>Magnoliopsida</taxon>
        <taxon>eudicotyledons</taxon>
        <taxon>Gunneridae</taxon>
        <taxon>Pentapetalae</taxon>
        <taxon>rosids</taxon>
        <taxon>malvids</taxon>
        <taxon>Brassicales</taxon>
        <taxon>Brassicaceae</taxon>
        <taxon>Brassiceae</taxon>
        <taxon>Brassica</taxon>
    </lineage>
</organism>
<dbReference type="Pfam" id="PF07734">
    <property type="entry name" value="FBA_1"/>
    <property type="match status" value="2"/>
</dbReference>
<keyword evidence="3" id="KW-1185">Reference proteome</keyword>
<proteinExistence type="predicted"/>
<dbReference type="InterPro" id="IPR017451">
    <property type="entry name" value="F-box-assoc_interact_dom"/>
</dbReference>
<dbReference type="PANTHER" id="PTHR47993:SF280">
    <property type="entry name" value="F-BOX DOMAIN-CONTAINING PROTEIN"/>
    <property type="match status" value="1"/>
</dbReference>
<dbReference type="SMART" id="SM00256">
    <property type="entry name" value="FBOX"/>
    <property type="match status" value="1"/>
</dbReference>
<dbReference type="Pfam" id="PF00646">
    <property type="entry name" value="F-box"/>
    <property type="match status" value="1"/>
</dbReference>
<sequence>MMGLLRPTSAPLLDSFTDLTHTAIKTCDGFLFRDFWKQGVAIWNPWLRQVGWIEYVDKGFHFCGVGYDRNRPDKSYKILGYFKSLTVSVRIAVYECASHAVKFLDVPFKQWPNMGPLSLNGNLYWVTSNPDDTNEYLIRSFDFSIEMFRTFCLLPCRKNHSRDELVLAVYKRDGFSLLKQCYVTGEIEVWVTKNKISEEEVVWIHLMTLPTSNLPKLVNKLCGVSYFIFDKTIIMCCGDQETGAACTYIVREDMCKKIQIGLGIDSVMAPENLPWDLEEKILSGLPPLYLVRFRTVSQHWNALLNDTRFINNHLARVRPQIIFLTESKVYSIEIDLCGGGADPTIEVREIPSDFPYQATDLTHTTITTCDGFLFRDFWKQGVAIWNPWLRQVGWIEYVDKDFHFCGVGYDRTRADKSYKILGYFNCLRTVSNTYQVGYKKVAVYECASHALKFLDVPFKQWPNMAPLSLNGNLYWVTSNPEDPHRHDYLIRSFDFSNEMFKTFCLLPCRKNHSRDELLLAVYKRDGFSLLKQCYVTGEIEIWVTKNKIDEEEVEWINLMTFPTSNLPKLINKLCGVSYFIYDKTLIMCCGDEETGAACIYIVREDMCKKIQIDLGIVRFSHSVYLPNFISVPSEFRPLRV</sequence>
<gene>
    <name evidence="2" type="primary">A03p042810.1_BraROA</name>
    <name evidence="2" type="ORF">IGI04_012007</name>
</gene>
<dbReference type="Proteomes" id="UP000823674">
    <property type="component" value="Chromosome A03"/>
</dbReference>
<protein>
    <recommendedName>
        <fullName evidence="1">F-box domain-containing protein</fullName>
    </recommendedName>
</protein>
<dbReference type="NCBIfam" id="TIGR01640">
    <property type="entry name" value="F_box_assoc_1"/>
    <property type="match status" value="2"/>
</dbReference>
<dbReference type="InterPro" id="IPR006527">
    <property type="entry name" value="F-box-assoc_dom_typ1"/>
</dbReference>
<dbReference type="EMBL" id="JADBGQ010000003">
    <property type="protein sequence ID" value="KAG5405888.1"/>
    <property type="molecule type" value="Genomic_DNA"/>
</dbReference>
<dbReference type="PROSITE" id="PS50181">
    <property type="entry name" value="FBOX"/>
    <property type="match status" value="1"/>
</dbReference>
<reference evidence="2 3" key="1">
    <citation type="submission" date="2021-03" db="EMBL/GenBank/DDBJ databases">
        <authorList>
            <person name="King G.J."/>
            <person name="Bancroft I."/>
            <person name="Baten A."/>
            <person name="Bloomfield J."/>
            <person name="Borpatragohain P."/>
            <person name="He Z."/>
            <person name="Irish N."/>
            <person name="Irwin J."/>
            <person name="Liu K."/>
            <person name="Mauleon R.P."/>
            <person name="Moore J."/>
            <person name="Morris R."/>
            <person name="Ostergaard L."/>
            <person name="Wang B."/>
            <person name="Wells R."/>
        </authorList>
    </citation>
    <scope>NUCLEOTIDE SEQUENCE [LARGE SCALE GENOMIC DNA]</scope>
    <source>
        <strain evidence="2">R-o-18</strain>
        <tissue evidence="2">Leaf</tissue>
    </source>
</reference>
<evidence type="ECO:0000313" key="3">
    <source>
        <dbReference type="Proteomes" id="UP000823674"/>
    </source>
</evidence>
<comment type="caution">
    <text evidence="2">The sequence shown here is derived from an EMBL/GenBank/DDBJ whole genome shotgun (WGS) entry which is preliminary data.</text>
</comment>
<evidence type="ECO:0000313" key="2">
    <source>
        <dbReference type="EMBL" id="KAG5405888.1"/>
    </source>
</evidence>
<feature type="domain" description="F-box" evidence="1">
    <location>
        <begin position="267"/>
        <end position="313"/>
    </location>
</feature>
<dbReference type="InterPro" id="IPR001810">
    <property type="entry name" value="F-box_dom"/>
</dbReference>
<dbReference type="InterPro" id="IPR050233">
    <property type="entry name" value="A_thaliana_F-box"/>
</dbReference>
<name>A0ABQ7N4Q2_BRACM</name>
<dbReference type="PANTHER" id="PTHR47993">
    <property type="entry name" value="OS09G0372900 PROTEIN-RELATED"/>
    <property type="match status" value="1"/>
</dbReference>
<dbReference type="InterPro" id="IPR036047">
    <property type="entry name" value="F-box-like_dom_sf"/>
</dbReference>